<feature type="transmembrane region" description="Helical" evidence="6">
    <location>
        <begin position="21"/>
        <end position="41"/>
    </location>
</feature>
<keyword evidence="2" id="KW-0813">Transport</keyword>
<keyword evidence="3 6" id="KW-0812">Transmembrane</keyword>
<dbReference type="PANTHER" id="PTHR12778:SF10">
    <property type="entry name" value="MAJOR FACILITATOR SUPERFAMILY DOMAIN-CONTAINING PROTEIN 3"/>
    <property type="match status" value="1"/>
</dbReference>
<evidence type="ECO:0000256" key="3">
    <source>
        <dbReference type="ARBA" id="ARBA00022692"/>
    </source>
</evidence>
<evidence type="ECO:0000256" key="5">
    <source>
        <dbReference type="ARBA" id="ARBA00023136"/>
    </source>
</evidence>
<keyword evidence="4 6" id="KW-1133">Transmembrane helix</keyword>
<name>A0A6P4YTZ7_BRABE</name>
<dbReference type="GO" id="GO:0022857">
    <property type="term" value="F:transmembrane transporter activity"/>
    <property type="evidence" value="ECO:0007669"/>
    <property type="project" value="InterPro"/>
</dbReference>
<dbReference type="InterPro" id="IPR036259">
    <property type="entry name" value="MFS_trans_sf"/>
</dbReference>
<dbReference type="PANTHER" id="PTHR12778">
    <property type="entry name" value="SOLUTE CARRIER FAMILY 33 ACETYL-COA TRANSPORTER -RELATED"/>
    <property type="match status" value="1"/>
</dbReference>
<feature type="transmembrane region" description="Helical" evidence="6">
    <location>
        <begin position="79"/>
        <end position="97"/>
    </location>
</feature>
<dbReference type="Pfam" id="PF07690">
    <property type="entry name" value="MFS_1"/>
    <property type="match status" value="1"/>
</dbReference>
<proteinExistence type="predicted"/>
<evidence type="ECO:0000256" key="6">
    <source>
        <dbReference type="SAM" id="Phobius"/>
    </source>
</evidence>
<evidence type="ECO:0000256" key="4">
    <source>
        <dbReference type="ARBA" id="ARBA00022989"/>
    </source>
</evidence>
<evidence type="ECO:0000313" key="10">
    <source>
        <dbReference type="RefSeq" id="XP_019625241.1"/>
    </source>
</evidence>
<feature type="transmembrane region" description="Helical" evidence="6">
    <location>
        <begin position="168"/>
        <end position="189"/>
    </location>
</feature>
<dbReference type="AlphaFoldDB" id="A0A6P4YTZ7"/>
<feature type="transmembrane region" description="Helical" evidence="6">
    <location>
        <begin position="352"/>
        <end position="371"/>
    </location>
</feature>
<keyword evidence="7" id="KW-1185">Reference proteome</keyword>
<feature type="transmembrane region" description="Helical" evidence="6">
    <location>
        <begin position="316"/>
        <end position="340"/>
    </location>
</feature>
<evidence type="ECO:0000256" key="2">
    <source>
        <dbReference type="ARBA" id="ARBA00022448"/>
    </source>
</evidence>
<dbReference type="RefSeq" id="XP_019625234.1">
    <property type="nucleotide sequence ID" value="XM_019769675.1"/>
</dbReference>
<dbReference type="RefSeq" id="XP_019625225.1">
    <property type="nucleotide sequence ID" value="XM_019769666.1"/>
</dbReference>
<comment type="subcellular location">
    <subcellularLocation>
        <location evidence="1">Membrane</location>
        <topology evidence="1">Multi-pass membrane protein</topology>
    </subcellularLocation>
</comment>
<evidence type="ECO:0000313" key="8">
    <source>
        <dbReference type="RefSeq" id="XP_019625225.1"/>
    </source>
</evidence>
<dbReference type="Proteomes" id="UP000515135">
    <property type="component" value="Unplaced"/>
</dbReference>
<accession>A0A6P4YTZ7</accession>
<protein>
    <submittedName>
        <fullName evidence="8 9">Major facilitator superfamily domain-containing protein 3-like</fullName>
    </submittedName>
</protein>
<sequence>MRNLHSYIHSFTHSRIPILTTLYFVQGLPYGIQARFLPIYLRTKNVSLTNLGFIKLLLLPWLLKIVWAPLLDRYSSKQTWLLVSMVGLALASLAGAATDEEHFPSLCAVVFFMNFFASTQDVAVDGIAVAILSADELGKGNTAQVVGYKLGSIVGGGGLVWLSEYLPWHTLFLALSITYLSTILLVCQLPQLWGIYIRKNKCNGDSKTFQSNTENKREPNINGYIRTSQEKGLKDVYNKKAEGADDRNAAVTYRNTSCTDGEKKRRGRADDWWMLEVLRSPGTGWMVVYCLLYKLGEQGANGMFPLYLVDQGVPKGAVGMWTGVVGQGLSIVGSLLGGWLLTGYSKRTPLDLLHLTFKLRLLPIILQMAVIWEGSTRESSYSYGLAVASMCLLQLVGGAITTATFTTMMHCSQQAPPIIQGSHYTSLATFEVMGKLLFMTVAGSLTDFFGYFNIYVFFVFLSVGVMPLLEVCPINFHKKQVS</sequence>
<dbReference type="CDD" id="cd17485">
    <property type="entry name" value="MFS_MFSD3"/>
    <property type="match status" value="1"/>
</dbReference>
<keyword evidence="5 6" id="KW-0472">Membrane</keyword>
<dbReference type="GeneID" id="109470638"/>
<dbReference type="OrthoDB" id="6415790at2759"/>
<reference evidence="8 9" key="1">
    <citation type="submission" date="2025-04" db="UniProtKB">
        <authorList>
            <consortium name="RefSeq"/>
        </authorList>
    </citation>
    <scope>IDENTIFICATION</scope>
    <source>
        <tissue evidence="8 9">Gonad</tissue>
    </source>
</reference>
<dbReference type="RefSeq" id="XP_019625241.1">
    <property type="nucleotide sequence ID" value="XM_019769682.1"/>
</dbReference>
<gene>
    <name evidence="8 9 10" type="primary">LOC109470638</name>
</gene>
<dbReference type="GO" id="GO:0016020">
    <property type="term" value="C:membrane"/>
    <property type="evidence" value="ECO:0007669"/>
    <property type="project" value="UniProtKB-SubCell"/>
</dbReference>
<feature type="transmembrane region" description="Helical" evidence="6">
    <location>
        <begin position="47"/>
        <end position="67"/>
    </location>
</feature>
<evidence type="ECO:0000313" key="9">
    <source>
        <dbReference type="RefSeq" id="XP_019625234.1"/>
    </source>
</evidence>
<dbReference type="InterPro" id="IPR004752">
    <property type="entry name" value="AmpG_permease/AT-1"/>
</dbReference>
<dbReference type="KEGG" id="bbel:109470638"/>
<evidence type="ECO:0000313" key="7">
    <source>
        <dbReference type="Proteomes" id="UP000515135"/>
    </source>
</evidence>
<dbReference type="SUPFAM" id="SSF103473">
    <property type="entry name" value="MFS general substrate transporter"/>
    <property type="match status" value="1"/>
</dbReference>
<organism evidence="7 9">
    <name type="scientific">Branchiostoma belcheri</name>
    <name type="common">Amphioxus</name>
    <dbReference type="NCBI Taxonomy" id="7741"/>
    <lineage>
        <taxon>Eukaryota</taxon>
        <taxon>Metazoa</taxon>
        <taxon>Chordata</taxon>
        <taxon>Cephalochordata</taxon>
        <taxon>Leptocardii</taxon>
        <taxon>Amphioxiformes</taxon>
        <taxon>Branchiostomatidae</taxon>
        <taxon>Branchiostoma</taxon>
    </lineage>
</organism>
<evidence type="ECO:0000256" key="1">
    <source>
        <dbReference type="ARBA" id="ARBA00004141"/>
    </source>
</evidence>
<feature type="transmembrane region" description="Helical" evidence="6">
    <location>
        <begin position="448"/>
        <end position="469"/>
    </location>
</feature>
<feature type="transmembrane region" description="Helical" evidence="6">
    <location>
        <begin position="383"/>
        <end position="403"/>
    </location>
</feature>
<dbReference type="InterPro" id="IPR011701">
    <property type="entry name" value="MFS"/>
</dbReference>
<dbReference type="Gene3D" id="1.20.1250.20">
    <property type="entry name" value="MFS general substrate transporter like domains"/>
    <property type="match status" value="1"/>
</dbReference>
<feature type="transmembrane region" description="Helical" evidence="6">
    <location>
        <begin position="103"/>
        <end position="133"/>
    </location>
</feature>